<sequence>MLLGVLVGVSPGGFLLFAVVDTLAGGDGEKATLG</sequence>
<reference evidence="1 2" key="1">
    <citation type="submission" date="2020-08" db="EMBL/GenBank/DDBJ databases">
        <title>Sequencing the genomes of 1000 actinobacteria strains.</title>
        <authorList>
            <person name="Klenk H.-P."/>
        </authorList>
    </citation>
    <scope>NUCLEOTIDE SEQUENCE [LARGE SCALE GENOMIC DNA]</scope>
    <source>
        <strain evidence="1 2">DSM 45790</strain>
    </source>
</reference>
<dbReference type="EMBL" id="JACHBR010000002">
    <property type="protein sequence ID" value="MBB5630405.1"/>
    <property type="molecule type" value="Genomic_DNA"/>
</dbReference>
<comment type="caution">
    <text evidence="1">The sequence shown here is derived from an EMBL/GenBank/DDBJ whole genome shotgun (WGS) entry which is preliminary data.</text>
</comment>
<protein>
    <submittedName>
        <fullName evidence="1">Na+/citrate or Na+/malate symporter</fullName>
    </submittedName>
</protein>
<name>A0A7W8ZAM9_9ACTN</name>
<dbReference type="Proteomes" id="UP000588112">
    <property type="component" value="Unassembled WGS sequence"/>
</dbReference>
<evidence type="ECO:0000313" key="1">
    <source>
        <dbReference type="EMBL" id="MBB5630405.1"/>
    </source>
</evidence>
<proteinExistence type="predicted"/>
<organism evidence="1 2">
    <name type="scientific">Sphaerisporangium krabiense</name>
    <dbReference type="NCBI Taxonomy" id="763782"/>
    <lineage>
        <taxon>Bacteria</taxon>
        <taxon>Bacillati</taxon>
        <taxon>Actinomycetota</taxon>
        <taxon>Actinomycetes</taxon>
        <taxon>Streptosporangiales</taxon>
        <taxon>Streptosporangiaceae</taxon>
        <taxon>Sphaerisporangium</taxon>
    </lineage>
</organism>
<accession>A0A7W8ZAM9</accession>
<gene>
    <name evidence="1" type="ORF">BJ981_006169</name>
</gene>
<dbReference type="AlphaFoldDB" id="A0A7W8ZAM9"/>
<evidence type="ECO:0000313" key="2">
    <source>
        <dbReference type="Proteomes" id="UP000588112"/>
    </source>
</evidence>
<keyword evidence="2" id="KW-1185">Reference proteome</keyword>